<keyword evidence="2" id="KW-1185">Reference proteome</keyword>
<sequence length="101" mass="10983">MAREPHWSDLAIGDELVGVGHRWGGQAWWPPPVSVRALLEPLPLPVPHMAASTVVVAGDGGSEVVVAVEVMSPPLPHSDAEMYEYDEEAEKDYEEELRALG</sequence>
<dbReference type="EnsemblPlants" id="ONIVA05G17020.1">
    <property type="protein sequence ID" value="ONIVA05G17020.1"/>
    <property type="gene ID" value="ONIVA05G17020"/>
</dbReference>
<proteinExistence type="predicted"/>
<dbReference type="Gramene" id="ONIVA05G17020.1">
    <property type="protein sequence ID" value="ONIVA05G17020.1"/>
    <property type="gene ID" value="ONIVA05G17020"/>
</dbReference>
<organism evidence="1">
    <name type="scientific">Oryza nivara</name>
    <name type="common">Indian wild rice</name>
    <name type="synonym">Oryza sativa f. spontanea</name>
    <dbReference type="NCBI Taxonomy" id="4536"/>
    <lineage>
        <taxon>Eukaryota</taxon>
        <taxon>Viridiplantae</taxon>
        <taxon>Streptophyta</taxon>
        <taxon>Embryophyta</taxon>
        <taxon>Tracheophyta</taxon>
        <taxon>Spermatophyta</taxon>
        <taxon>Magnoliopsida</taxon>
        <taxon>Liliopsida</taxon>
        <taxon>Poales</taxon>
        <taxon>Poaceae</taxon>
        <taxon>BOP clade</taxon>
        <taxon>Oryzoideae</taxon>
        <taxon>Oryzeae</taxon>
        <taxon>Oryzinae</taxon>
        <taxon>Oryza</taxon>
    </lineage>
</organism>
<dbReference type="Proteomes" id="UP000006591">
    <property type="component" value="Chromosome 5"/>
</dbReference>
<evidence type="ECO:0000313" key="1">
    <source>
        <dbReference type="EnsemblPlants" id="ONIVA05G17020.1"/>
    </source>
</evidence>
<name>A0A0E0HEE9_ORYNI</name>
<accession>A0A0E0HEE9</accession>
<dbReference type="OMA" id="EMYEYDE"/>
<dbReference type="AlphaFoldDB" id="A0A0E0HEE9"/>
<reference evidence="1" key="2">
    <citation type="submission" date="2018-04" db="EMBL/GenBank/DDBJ databases">
        <title>OnivRS2 (Oryza nivara Reference Sequence Version 2).</title>
        <authorList>
            <person name="Zhang J."/>
            <person name="Kudrna D."/>
            <person name="Lee S."/>
            <person name="Talag J."/>
            <person name="Rajasekar S."/>
            <person name="Welchert J."/>
            <person name="Hsing Y.-I."/>
            <person name="Wing R.A."/>
        </authorList>
    </citation>
    <scope>NUCLEOTIDE SEQUENCE [LARGE SCALE GENOMIC DNA]</scope>
    <source>
        <strain evidence="1">SL10</strain>
    </source>
</reference>
<protein>
    <submittedName>
        <fullName evidence="1">Uncharacterized protein</fullName>
    </submittedName>
</protein>
<dbReference type="HOGENOM" id="CLU_2561951_0_0_1"/>
<reference evidence="1" key="1">
    <citation type="submission" date="2015-04" db="UniProtKB">
        <authorList>
            <consortium name="EnsemblPlants"/>
        </authorList>
    </citation>
    <scope>IDENTIFICATION</scope>
    <source>
        <strain evidence="1">SL10</strain>
    </source>
</reference>
<evidence type="ECO:0000313" key="2">
    <source>
        <dbReference type="Proteomes" id="UP000006591"/>
    </source>
</evidence>